<name>A0A387B1G5_9LACO</name>
<feature type="transmembrane region" description="Helical" evidence="1">
    <location>
        <begin position="176"/>
        <end position="194"/>
    </location>
</feature>
<dbReference type="PIRSF" id="PIRSF033111">
    <property type="entry name" value="UCP033111"/>
    <property type="match status" value="1"/>
</dbReference>
<dbReference type="Proteomes" id="UP000272003">
    <property type="component" value="Chromosome"/>
</dbReference>
<proteinExistence type="predicted"/>
<dbReference type="AlphaFoldDB" id="A0A387B1G5"/>
<dbReference type="RefSeq" id="WP_120784744.1">
    <property type="nucleotide sequence ID" value="NZ_CP032626.1"/>
</dbReference>
<gene>
    <name evidence="2" type="ORF">D7I45_05680</name>
</gene>
<feature type="transmembrane region" description="Helical" evidence="1">
    <location>
        <begin position="137"/>
        <end position="156"/>
    </location>
</feature>
<dbReference type="EMBL" id="CP032626">
    <property type="protein sequence ID" value="AYF92980.1"/>
    <property type="molecule type" value="Genomic_DNA"/>
</dbReference>
<keyword evidence="1" id="KW-0472">Membrane</keyword>
<evidence type="ECO:0000313" key="3">
    <source>
        <dbReference type="Proteomes" id="UP000272003"/>
    </source>
</evidence>
<protein>
    <submittedName>
        <fullName evidence="2">DUF1129 family protein</fullName>
    </submittedName>
</protein>
<reference evidence="2 3" key="1">
    <citation type="submission" date="2018-09" db="EMBL/GenBank/DDBJ databases">
        <title>Genome sequencing of strain BHWM-4.</title>
        <authorList>
            <person name="Heo J."/>
            <person name="Kim S.-J."/>
            <person name="Kwon S.-W."/>
        </authorList>
    </citation>
    <scope>NUCLEOTIDE SEQUENCE [LARGE SCALE GENOMIC DNA]</scope>
    <source>
        <strain evidence="2 3">BHWM-4</strain>
    </source>
</reference>
<dbReference type="Pfam" id="PF06570">
    <property type="entry name" value="DUF1129"/>
    <property type="match status" value="1"/>
</dbReference>
<keyword evidence="1" id="KW-1133">Transmembrane helix</keyword>
<feature type="transmembrane region" description="Helical" evidence="1">
    <location>
        <begin position="107"/>
        <end position="125"/>
    </location>
</feature>
<evidence type="ECO:0000256" key="1">
    <source>
        <dbReference type="SAM" id="Phobius"/>
    </source>
</evidence>
<evidence type="ECO:0000313" key="2">
    <source>
        <dbReference type="EMBL" id="AYF92980.1"/>
    </source>
</evidence>
<keyword evidence="1" id="KW-0812">Transmembrane</keyword>
<feature type="transmembrane region" description="Helical" evidence="1">
    <location>
        <begin position="201"/>
        <end position="223"/>
    </location>
</feature>
<organism evidence="2 3">
    <name type="scientific">Apilactobacillus bombintestini</name>
    <dbReference type="NCBI Taxonomy" id="2419772"/>
    <lineage>
        <taxon>Bacteria</taxon>
        <taxon>Bacillati</taxon>
        <taxon>Bacillota</taxon>
        <taxon>Bacilli</taxon>
        <taxon>Lactobacillales</taxon>
        <taxon>Lactobacillaceae</taxon>
        <taxon>Apilactobacillus</taxon>
    </lineage>
</organism>
<accession>A0A387B1G5</accession>
<dbReference type="KEGG" id="abom:D7I45_05680"/>
<dbReference type="InterPro" id="IPR009214">
    <property type="entry name" value="DUF1129"/>
</dbReference>
<keyword evidence="3" id="KW-1185">Reference proteome</keyword>
<dbReference type="OrthoDB" id="2143285at2"/>
<sequence>MTEKRNAHVQQNRHEADQKLHSQFDGIGLTKRNSDYMFKFNKELQKTNLSAERKAEIINQMKDELLVEQKHGATARNLYGTVGERVDYIVNPPKKKTSLMDNFWPNVAYNSLFFFVLFNLLYGVVDLISKTSTKQSVGIFSLTAMSIVFGLCAPFLTRLLDNTVKHTYSGLMRGLFMLLVIVAWVLAFLVLVAIPQQGINIVVSPIINFILAIVGIAADFYVYRHFTITVNFFTPKTTGTRK</sequence>